<feature type="domain" description="Ig-like" evidence="8">
    <location>
        <begin position="416"/>
        <end position="498"/>
    </location>
</feature>
<dbReference type="InterPro" id="IPR036116">
    <property type="entry name" value="FN3_sf"/>
</dbReference>
<organism evidence="9 10">
    <name type="scientific">Bugula neritina</name>
    <name type="common">Brown bryozoan</name>
    <name type="synonym">Sertularia neritina</name>
    <dbReference type="NCBI Taxonomy" id="10212"/>
    <lineage>
        <taxon>Eukaryota</taxon>
        <taxon>Metazoa</taxon>
        <taxon>Spiralia</taxon>
        <taxon>Lophotrochozoa</taxon>
        <taxon>Bryozoa</taxon>
        <taxon>Gymnolaemata</taxon>
        <taxon>Cheilostomatida</taxon>
        <taxon>Flustrina</taxon>
        <taxon>Buguloidea</taxon>
        <taxon>Bugulidae</taxon>
        <taxon>Bugula</taxon>
    </lineage>
</organism>
<dbReference type="InterPro" id="IPR003598">
    <property type="entry name" value="Ig_sub2"/>
</dbReference>
<dbReference type="SUPFAM" id="SSF52058">
    <property type="entry name" value="L domain-like"/>
    <property type="match status" value="1"/>
</dbReference>
<dbReference type="InterPro" id="IPR032675">
    <property type="entry name" value="LRR_dom_sf"/>
</dbReference>
<dbReference type="InterPro" id="IPR003599">
    <property type="entry name" value="Ig_sub"/>
</dbReference>
<dbReference type="InterPro" id="IPR003961">
    <property type="entry name" value="FN3_dom"/>
</dbReference>
<dbReference type="PROSITE" id="PS51450">
    <property type="entry name" value="LRR"/>
    <property type="match status" value="1"/>
</dbReference>
<keyword evidence="6" id="KW-0812">Transmembrane</keyword>
<dbReference type="PANTHER" id="PTHR24369">
    <property type="entry name" value="ANTIGEN BSP, PUTATIVE-RELATED"/>
    <property type="match status" value="1"/>
</dbReference>
<gene>
    <name evidence="9" type="ORF">EB796_025022</name>
</gene>
<evidence type="ECO:0000256" key="2">
    <source>
        <dbReference type="ARBA" id="ARBA00022729"/>
    </source>
</evidence>
<dbReference type="SMART" id="SM00409">
    <property type="entry name" value="IG"/>
    <property type="match status" value="1"/>
</dbReference>
<accession>A0A7J7ITX5</accession>
<dbReference type="Pfam" id="PF13927">
    <property type="entry name" value="Ig_3"/>
    <property type="match status" value="1"/>
</dbReference>
<dbReference type="CDD" id="cd00063">
    <property type="entry name" value="FN3"/>
    <property type="match status" value="1"/>
</dbReference>
<comment type="caution">
    <text evidence="9">The sequence shown here is derived from an EMBL/GenBank/DDBJ whole genome shotgun (WGS) entry which is preliminary data.</text>
</comment>
<name>A0A7J7ITX5_BUGNE</name>
<evidence type="ECO:0000256" key="3">
    <source>
        <dbReference type="ARBA" id="ARBA00022737"/>
    </source>
</evidence>
<dbReference type="Gene3D" id="3.80.10.10">
    <property type="entry name" value="Ribonuclease Inhibitor"/>
    <property type="match status" value="3"/>
</dbReference>
<protein>
    <submittedName>
        <fullName evidence="9">LRRN1</fullName>
    </submittedName>
</protein>
<evidence type="ECO:0000313" key="10">
    <source>
        <dbReference type="Proteomes" id="UP000593567"/>
    </source>
</evidence>
<dbReference type="OrthoDB" id="676979at2759"/>
<dbReference type="PANTHER" id="PTHR24369:SF210">
    <property type="entry name" value="CHAOPTIN-RELATED"/>
    <property type="match status" value="1"/>
</dbReference>
<evidence type="ECO:0000256" key="1">
    <source>
        <dbReference type="ARBA" id="ARBA00022614"/>
    </source>
</evidence>
<dbReference type="InterPro" id="IPR007110">
    <property type="entry name" value="Ig-like_dom"/>
</dbReference>
<dbReference type="Pfam" id="PF13855">
    <property type="entry name" value="LRR_8"/>
    <property type="match status" value="2"/>
</dbReference>
<reference evidence="9" key="1">
    <citation type="submission" date="2020-06" db="EMBL/GenBank/DDBJ databases">
        <title>Draft genome of Bugula neritina, a colonial animal packing powerful symbionts and potential medicines.</title>
        <authorList>
            <person name="Rayko M."/>
        </authorList>
    </citation>
    <scope>NUCLEOTIDE SEQUENCE [LARGE SCALE GENOMIC DNA]</scope>
    <source>
        <strain evidence="9">Kwan_BN1</strain>
    </source>
</reference>
<dbReference type="GO" id="GO:0005886">
    <property type="term" value="C:plasma membrane"/>
    <property type="evidence" value="ECO:0007669"/>
    <property type="project" value="TreeGrafter"/>
</dbReference>
<keyword evidence="3" id="KW-0677">Repeat</keyword>
<evidence type="ECO:0000256" key="7">
    <source>
        <dbReference type="SAM" id="SignalP"/>
    </source>
</evidence>
<dbReference type="InterPro" id="IPR013783">
    <property type="entry name" value="Ig-like_fold"/>
</dbReference>
<dbReference type="InterPro" id="IPR000483">
    <property type="entry name" value="Cys-rich_flank_reg_C"/>
</dbReference>
<dbReference type="AlphaFoldDB" id="A0A7J7ITX5"/>
<feature type="transmembrane region" description="Helical" evidence="6">
    <location>
        <begin position="614"/>
        <end position="636"/>
    </location>
</feature>
<feature type="region of interest" description="Disordered" evidence="5">
    <location>
        <begin position="585"/>
        <end position="609"/>
    </location>
</feature>
<dbReference type="PROSITE" id="PS50835">
    <property type="entry name" value="IG_LIKE"/>
    <property type="match status" value="1"/>
</dbReference>
<sequence length="677" mass="76227">MASQARLLLLMIVIAKSDSIWSPNNCSNNCICHEMWIEALNTKLNALDCHGRDLLTLDVIPENVQALILSGNKLNIKTLQLENLTDVQYLDLSFNQLKLHQEDLLELLFTHLQSLRALDLSNNYLESLQSSLFSKLHSLEYLSVSRNQISYIGKNIFNPLYRLRTIKLDHNRLRSINEDWFSSESESMRDMDLSYNSIEKLEGGDLLYLKKLERLTLANNNISYIQPNVFVDNKIRELNLASNLIPEVLNQVFEPLTQLTSLNMDNNLVKELNTYSLSNHPNLKLVSLTNMPSLRIIHQHAFHNLSQIFKVDLFQNQKLIFIDPEAFKDCSTLQVLHLHTCSLSGLDESVVIHLPFLNELSLYNNPIHCNCLATWLKHINTTLVDGDKVVCTGPHAVRMATLYQLNDSQLNAECDPLVILQTSSSLSVEFGSDVTLECVALGTKHIWWNRPGEHAFHTNTTFKKGTLALQTVQHEDQGLYTCVASLDSASTTNSATVNLQVIHSEVSLNTVAISKSFVVVQWSDAGGTCFISYGEGRNGTTKEIALSAGVNQYTIENLLPDTNYNVCLLYHSKLEQTCLSVHMLPESRSDTPRDDNSRSDSKSDGSAPSVTNSVLVAFIAMAVLVVLVILLVVTCIKLKRYKMSKIAYLRQINSHDNIKLEKCYNPTTAPLFDHEHI</sequence>
<keyword evidence="2 7" id="KW-0732">Signal</keyword>
<dbReference type="InterPro" id="IPR050541">
    <property type="entry name" value="LRR_TM_domain-containing"/>
</dbReference>
<dbReference type="Proteomes" id="UP000593567">
    <property type="component" value="Unassembled WGS sequence"/>
</dbReference>
<keyword evidence="4" id="KW-1015">Disulfide bond</keyword>
<dbReference type="InterPro" id="IPR001611">
    <property type="entry name" value="Leu-rich_rpt"/>
</dbReference>
<evidence type="ECO:0000259" key="8">
    <source>
        <dbReference type="PROSITE" id="PS50835"/>
    </source>
</evidence>
<evidence type="ECO:0000256" key="5">
    <source>
        <dbReference type="SAM" id="MobiDB-lite"/>
    </source>
</evidence>
<dbReference type="Gene3D" id="2.60.40.10">
    <property type="entry name" value="Immunoglobulins"/>
    <property type="match status" value="2"/>
</dbReference>
<dbReference type="SUPFAM" id="SSF48726">
    <property type="entry name" value="Immunoglobulin"/>
    <property type="match status" value="1"/>
</dbReference>
<dbReference type="SMART" id="SM00369">
    <property type="entry name" value="LRR_TYP"/>
    <property type="match status" value="6"/>
</dbReference>
<evidence type="ECO:0000256" key="4">
    <source>
        <dbReference type="ARBA" id="ARBA00023157"/>
    </source>
</evidence>
<proteinExistence type="predicted"/>
<keyword evidence="6" id="KW-1133">Transmembrane helix</keyword>
<dbReference type="EMBL" id="VXIV02003489">
    <property type="protein sequence ID" value="KAF6016678.1"/>
    <property type="molecule type" value="Genomic_DNA"/>
</dbReference>
<feature type="compositionally biased region" description="Basic and acidic residues" evidence="5">
    <location>
        <begin position="585"/>
        <end position="603"/>
    </location>
</feature>
<keyword evidence="10" id="KW-1185">Reference proteome</keyword>
<dbReference type="SMART" id="SM00408">
    <property type="entry name" value="IGc2"/>
    <property type="match status" value="1"/>
</dbReference>
<keyword evidence="1" id="KW-0433">Leucine-rich repeat</keyword>
<feature type="signal peptide" evidence="7">
    <location>
        <begin position="1"/>
        <end position="17"/>
    </location>
</feature>
<keyword evidence="6" id="KW-0472">Membrane</keyword>
<evidence type="ECO:0000256" key="6">
    <source>
        <dbReference type="SAM" id="Phobius"/>
    </source>
</evidence>
<dbReference type="SUPFAM" id="SSF49265">
    <property type="entry name" value="Fibronectin type III"/>
    <property type="match status" value="1"/>
</dbReference>
<dbReference type="SMART" id="SM00082">
    <property type="entry name" value="LRRCT"/>
    <property type="match status" value="1"/>
</dbReference>
<dbReference type="InterPro" id="IPR036179">
    <property type="entry name" value="Ig-like_dom_sf"/>
</dbReference>
<feature type="chain" id="PRO_5029658941" evidence="7">
    <location>
        <begin position="18"/>
        <end position="677"/>
    </location>
</feature>
<evidence type="ECO:0000313" key="9">
    <source>
        <dbReference type="EMBL" id="KAF6016678.1"/>
    </source>
</evidence>
<dbReference type="InterPro" id="IPR003591">
    <property type="entry name" value="Leu-rich_rpt_typical-subtyp"/>
</dbReference>